<dbReference type="AlphaFoldDB" id="A0A5S9IT57"/>
<dbReference type="GO" id="GO:0000150">
    <property type="term" value="F:DNA strand exchange activity"/>
    <property type="evidence" value="ECO:0007669"/>
    <property type="project" value="UniProtKB-KW"/>
</dbReference>
<dbReference type="SUPFAM" id="SSF53041">
    <property type="entry name" value="Resolvase-like"/>
    <property type="match status" value="1"/>
</dbReference>
<dbReference type="Proteomes" id="UP000326354">
    <property type="component" value="Chromosome"/>
</dbReference>
<dbReference type="PROSITE" id="PS00397">
    <property type="entry name" value="RECOMBINASES_1"/>
    <property type="match status" value="1"/>
</dbReference>
<evidence type="ECO:0000256" key="4">
    <source>
        <dbReference type="ARBA" id="ARBA00023125"/>
    </source>
</evidence>
<dbReference type="PANTHER" id="PTHR30461:SF2">
    <property type="entry name" value="SERINE RECOMBINASE PINE-RELATED"/>
    <property type="match status" value="1"/>
</dbReference>
<dbReference type="Gene3D" id="3.40.50.1390">
    <property type="entry name" value="Resolvase, N-terminal catalytic domain"/>
    <property type="match status" value="1"/>
</dbReference>
<keyword evidence="3" id="KW-0230">DNA invertase</keyword>
<evidence type="ECO:0000256" key="3">
    <source>
        <dbReference type="ARBA" id="ARBA00023100"/>
    </source>
</evidence>
<dbReference type="InterPro" id="IPR006119">
    <property type="entry name" value="Resolv_N"/>
</dbReference>
<feature type="active site" description="O-(5'-phospho-DNA)-serine intermediate" evidence="6 7">
    <location>
        <position position="9"/>
    </location>
</feature>
<dbReference type="SUPFAM" id="SSF46689">
    <property type="entry name" value="Homeodomain-like"/>
    <property type="match status" value="1"/>
</dbReference>
<feature type="domain" description="Resolvase/invertase-type recombinase catalytic" evidence="8">
    <location>
        <begin position="1"/>
        <end position="134"/>
    </location>
</feature>
<gene>
    <name evidence="9" type="ORF">UABAM_05484</name>
</gene>
<evidence type="ECO:0000256" key="6">
    <source>
        <dbReference type="PIRSR" id="PIRSR606118-50"/>
    </source>
</evidence>
<dbReference type="InterPro" id="IPR006118">
    <property type="entry name" value="Recombinase_CS"/>
</dbReference>
<dbReference type="InterPro" id="IPR009057">
    <property type="entry name" value="Homeodomain-like_sf"/>
</dbReference>
<dbReference type="Pfam" id="PF00239">
    <property type="entry name" value="Resolvase"/>
    <property type="match status" value="1"/>
</dbReference>
<evidence type="ECO:0000256" key="1">
    <source>
        <dbReference type="ARBA" id="ARBA00009913"/>
    </source>
</evidence>
<dbReference type="GO" id="GO:0003677">
    <property type="term" value="F:DNA binding"/>
    <property type="evidence" value="ECO:0007669"/>
    <property type="project" value="UniProtKB-KW"/>
</dbReference>
<name>A0A5S9IT57_UABAM</name>
<protein>
    <submittedName>
        <fullName evidence="9">DNA invertase</fullName>
    </submittedName>
</protein>
<dbReference type="InterPro" id="IPR006120">
    <property type="entry name" value="Resolvase_HTH_dom"/>
</dbReference>
<dbReference type="InterPro" id="IPR050639">
    <property type="entry name" value="SSR_resolvase"/>
</dbReference>
<dbReference type="Pfam" id="PF02796">
    <property type="entry name" value="HTH_7"/>
    <property type="match status" value="1"/>
</dbReference>
<evidence type="ECO:0000256" key="2">
    <source>
        <dbReference type="ARBA" id="ARBA00022908"/>
    </source>
</evidence>
<dbReference type="GO" id="GO:0015074">
    <property type="term" value="P:DNA integration"/>
    <property type="evidence" value="ECO:0007669"/>
    <property type="project" value="UniProtKB-KW"/>
</dbReference>
<dbReference type="InterPro" id="IPR036162">
    <property type="entry name" value="Resolvase-like_N_sf"/>
</dbReference>
<keyword evidence="4" id="KW-0238">DNA-binding</keyword>
<dbReference type="PROSITE" id="PS00398">
    <property type="entry name" value="RECOMBINASES_2"/>
    <property type="match status" value="1"/>
</dbReference>
<dbReference type="KEGG" id="uam:UABAM_05484"/>
<keyword evidence="5" id="KW-0233">DNA recombination</keyword>
<sequence length="190" mass="21735">MFIGYARVSTDDQSLDGQIDALEKAGCEKIFQEHVSGVKKDRKALNEALEYLRPGDTLVVYRLDRLGRSVRQLIEFVNELKEKQVLFKSISEAIDTSTPTGQFFFHITAAFAELERNLIRERTQVGLRAARARGRKGGRKKVIDKQTFEIALQLYEENKTPVTEFCKRLGIAKRTFYRYLAEHKAAKSSS</sequence>
<organism evidence="9 10">
    <name type="scientific">Uabimicrobium amorphum</name>
    <dbReference type="NCBI Taxonomy" id="2596890"/>
    <lineage>
        <taxon>Bacteria</taxon>
        <taxon>Pseudomonadati</taxon>
        <taxon>Planctomycetota</taxon>
        <taxon>Candidatus Uabimicrobiia</taxon>
        <taxon>Candidatus Uabimicrobiales</taxon>
        <taxon>Candidatus Uabimicrobiaceae</taxon>
        <taxon>Candidatus Uabimicrobium</taxon>
    </lineage>
</organism>
<evidence type="ECO:0000313" key="9">
    <source>
        <dbReference type="EMBL" id="BBM87081.1"/>
    </source>
</evidence>
<reference evidence="9 10" key="1">
    <citation type="submission" date="2019-08" db="EMBL/GenBank/DDBJ databases">
        <title>Complete genome sequence of Candidatus Uab amorphum.</title>
        <authorList>
            <person name="Shiratori T."/>
            <person name="Suzuki S."/>
            <person name="Kakizawa Y."/>
            <person name="Ishida K."/>
        </authorList>
    </citation>
    <scope>NUCLEOTIDE SEQUENCE [LARGE SCALE GENOMIC DNA]</scope>
    <source>
        <strain evidence="9 10">SRT547</strain>
    </source>
</reference>
<proteinExistence type="inferred from homology"/>
<comment type="similarity">
    <text evidence="1">Belongs to the site-specific recombinase resolvase family.</text>
</comment>
<evidence type="ECO:0000259" key="8">
    <source>
        <dbReference type="PROSITE" id="PS51736"/>
    </source>
</evidence>
<keyword evidence="10" id="KW-1185">Reference proteome</keyword>
<dbReference type="PROSITE" id="PS51736">
    <property type="entry name" value="RECOMBINASES_3"/>
    <property type="match status" value="1"/>
</dbReference>
<evidence type="ECO:0000256" key="7">
    <source>
        <dbReference type="PROSITE-ProRule" id="PRU10137"/>
    </source>
</evidence>
<dbReference type="SMART" id="SM00857">
    <property type="entry name" value="Resolvase"/>
    <property type="match status" value="1"/>
</dbReference>
<dbReference type="RefSeq" id="WP_151971112.1">
    <property type="nucleotide sequence ID" value="NZ_AP019860.1"/>
</dbReference>
<keyword evidence="2" id="KW-0229">DNA integration</keyword>
<dbReference type="OrthoDB" id="9797501at2"/>
<accession>A0A5S9IT57</accession>
<evidence type="ECO:0000313" key="10">
    <source>
        <dbReference type="Proteomes" id="UP000326354"/>
    </source>
</evidence>
<dbReference type="EMBL" id="AP019860">
    <property type="protein sequence ID" value="BBM87081.1"/>
    <property type="molecule type" value="Genomic_DNA"/>
</dbReference>
<evidence type="ECO:0000256" key="5">
    <source>
        <dbReference type="ARBA" id="ARBA00023172"/>
    </source>
</evidence>
<dbReference type="FunFam" id="3.40.50.1390:FF:000001">
    <property type="entry name" value="DNA recombinase"/>
    <property type="match status" value="1"/>
</dbReference>
<dbReference type="PANTHER" id="PTHR30461">
    <property type="entry name" value="DNA-INVERTASE FROM LAMBDOID PROPHAGE"/>
    <property type="match status" value="1"/>
</dbReference>
<dbReference type="CDD" id="cd03768">
    <property type="entry name" value="SR_ResInv"/>
    <property type="match status" value="1"/>
</dbReference>